<dbReference type="InterPro" id="IPR036291">
    <property type="entry name" value="NAD(P)-bd_dom_sf"/>
</dbReference>
<keyword evidence="2" id="KW-0521">NADP</keyword>
<protein>
    <submittedName>
        <fullName evidence="4">(+)-neomenthol dehydrogenase</fullName>
    </submittedName>
</protein>
<evidence type="ECO:0000313" key="4">
    <source>
        <dbReference type="EMBL" id="KAF5729712.1"/>
    </source>
</evidence>
<dbReference type="Proteomes" id="UP000593562">
    <property type="component" value="Unassembled WGS sequence"/>
</dbReference>
<dbReference type="AlphaFoldDB" id="A0A7J7C6I1"/>
<keyword evidence="5" id="KW-1185">Reference proteome</keyword>
<proteinExistence type="inferred from homology"/>
<dbReference type="SUPFAM" id="SSF51735">
    <property type="entry name" value="NAD(P)-binding Rossmann-fold domains"/>
    <property type="match status" value="1"/>
</dbReference>
<evidence type="ECO:0000256" key="2">
    <source>
        <dbReference type="ARBA" id="ARBA00022857"/>
    </source>
</evidence>
<evidence type="ECO:0000256" key="3">
    <source>
        <dbReference type="ARBA" id="ARBA00023002"/>
    </source>
</evidence>
<dbReference type="GO" id="GO:0016491">
    <property type="term" value="F:oxidoreductase activity"/>
    <property type="evidence" value="ECO:0007669"/>
    <property type="project" value="UniProtKB-KW"/>
</dbReference>
<gene>
    <name evidence="4" type="ORF">HS088_TW20G00076</name>
</gene>
<dbReference type="PANTHER" id="PTHR43490:SF98">
    <property type="entry name" value="OS02G0640600 PROTEIN"/>
    <property type="match status" value="1"/>
</dbReference>
<dbReference type="PANTHER" id="PTHR43490">
    <property type="entry name" value="(+)-NEOMENTHOL DEHYDROGENASE"/>
    <property type="match status" value="1"/>
</dbReference>
<keyword evidence="3" id="KW-0560">Oxidoreductase</keyword>
<comment type="caution">
    <text evidence="4">The sequence shown here is derived from an EMBL/GenBank/DDBJ whole genome shotgun (WGS) entry which is preliminary data.</text>
</comment>
<reference evidence="4 5" key="1">
    <citation type="journal article" date="2020" name="Nat. Commun.">
        <title>Genome of Tripterygium wilfordii and identification of cytochrome P450 involved in triptolide biosynthesis.</title>
        <authorList>
            <person name="Tu L."/>
            <person name="Su P."/>
            <person name="Zhang Z."/>
            <person name="Gao L."/>
            <person name="Wang J."/>
            <person name="Hu T."/>
            <person name="Zhou J."/>
            <person name="Zhang Y."/>
            <person name="Zhao Y."/>
            <person name="Liu Y."/>
            <person name="Song Y."/>
            <person name="Tong Y."/>
            <person name="Lu Y."/>
            <person name="Yang J."/>
            <person name="Xu C."/>
            <person name="Jia M."/>
            <person name="Peters R.J."/>
            <person name="Huang L."/>
            <person name="Gao W."/>
        </authorList>
    </citation>
    <scope>NUCLEOTIDE SEQUENCE [LARGE SCALE GENOMIC DNA]</scope>
    <source>
        <strain evidence="5">cv. XIE 37</strain>
        <tissue evidence="4">Leaf</tissue>
    </source>
</reference>
<name>A0A7J7C6I1_TRIWF</name>
<comment type="similarity">
    <text evidence="1">Belongs to the short-chain dehydrogenases/reductases (SDR) family.</text>
</comment>
<dbReference type="Gene3D" id="3.40.50.720">
    <property type="entry name" value="NAD(P)-binding Rossmann-like Domain"/>
    <property type="match status" value="1"/>
</dbReference>
<dbReference type="InParanoid" id="A0A7J7C6I1"/>
<evidence type="ECO:0000313" key="5">
    <source>
        <dbReference type="Proteomes" id="UP000593562"/>
    </source>
</evidence>
<dbReference type="EMBL" id="JAAARO010000020">
    <property type="protein sequence ID" value="KAF5729712.1"/>
    <property type="molecule type" value="Genomic_DNA"/>
</dbReference>
<accession>A0A7J7C6I1</accession>
<dbReference type="GO" id="GO:0016020">
    <property type="term" value="C:membrane"/>
    <property type="evidence" value="ECO:0007669"/>
    <property type="project" value="TreeGrafter"/>
</dbReference>
<organism evidence="4 5">
    <name type="scientific">Tripterygium wilfordii</name>
    <name type="common">Thunder God vine</name>
    <dbReference type="NCBI Taxonomy" id="458696"/>
    <lineage>
        <taxon>Eukaryota</taxon>
        <taxon>Viridiplantae</taxon>
        <taxon>Streptophyta</taxon>
        <taxon>Embryophyta</taxon>
        <taxon>Tracheophyta</taxon>
        <taxon>Spermatophyta</taxon>
        <taxon>Magnoliopsida</taxon>
        <taxon>eudicotyledons</taxon>
        <taxon>Gunneridae</taxon>
        <taxon>Pentapetalae</taxon>
        <taxon>rosids</taxon>
        <taxon>fabids</taxon>
        <taxon>Celastrales</taxon>
        <taxon>Celastraceae</taxon>
        <taxon>Tripterygium</taxon>
    </lineage>
</organism>
<sequence>MFISFTKVNNAASGGIKLLGDPPKSRVPDEVEVNNAATSGDALPSDVPKNAISEDYITNKRALELLSDVETLTEDRVEDVLREFRKDFKDGLLEINCWPCKPSSYKISKAALNAYTRIMAKKYPTFCVNCVCPGPVKTETSFHSGTRTPEEGAEGLVKLALLPKGGPSGLFFTEKGVSTF</sequence>
<evidence type="ECO:0000256" key="1">
    <source>
        <dbReference type="ARBA" id="ARBA00006484"/>
    </source>
</evidence>